<name>A0A4R7T9Z3_9ACTN</name>
<evidence type="ECO:0000313" key="2">
    <source>
        <dbReference type="EMBL" id="TDU88794.1"/>
    </source>
</evidence>
<dbReference type="EMBL" id="SOCE01000001">
    <property type="protein sequence ID" value="TDU88794.1"/>
    <property type="molecule type" value="Genomic_DNA"/>
</dbReference>
<evidence type="ECO:0000313" key="3">
    <source>
        <dbReference type="Proteomes" id="UP000295151"/>
    </source>
</evidence>
<comment type="caution">
    <text evidence="2">The sequence shown here is derived from an EMBL/GenBank/DDBJ whole genome shotgun (WGS) entry which is preliminary data.</text>
</comment>
<evidence type="ECO:0000256" key="1">
    <source>
        <dbReference type="SAM" id="MobiDB-lite"/>
    </source>
</evidence>
<gene>
    <name evidence="2" type="ORF">EV138_2343</name>
</gene>
<organism evidence="2 3">
    <name type="scientific">Kribbella voronezhensis</name>
    <dbReference type="NCBI Taxonomy" id="2512212"/>
    <lineage>
        <taxon>Bacteria</taxon>
        <taxon>Bacillati</taxon>
        <taxon>Actinomycetota</taxon>
        <taxon>Actinomycetes</taxon>
        <taxon>Propionibacteriales</taxon>
        <taxon>Kribbellaceae</taxon>
        <taxon>Kribbella</taxon>
    </lineage>
</organism>
<feature type="region of interest" description="Disordered" evidence="1">
    <location>
        <begin position="27"/>
        <end position="56"/>
    </location>
</feature>
<dbReference type="Proteomes" id="UP000295151">
    <property type="component" value="Unassembled WGS sequence"/>
</dbReference>
<reference evidence="2 3" key="1">
    <citation type="submission" date="2019-03" db="EMBL/GenBank/DDBJ databases">
        <title>Genomic Encyclopedia of Type Strains, Phase III (KMG-III): the genomes of soil and plant-associated and newly described type strains.</title>
        <authorList>
            <person name="Whitman W."/>
        </authorList>
    </citation>
    <scope>NUCLEOTIDE SEQUENCE [LARGE SCALE GENOMIC DNA]</scope>
    <source>
        <strain evidence="2 3">VKM Ac-2575</strain>
    </source>
</reference>
<dbReference type="AlphaFoldDB" id="A0A4R7T9Z3"/>
<accession>A0A4R7T9Z3</accession>
<keyword evidence="3" id="KW-1185">Reference proteome</keyword>
<proteinExistence type="predicted"/>
<sequence length="56" mass="6466">MPDYAGVIAWRDNQIAVVREHYEGWDEENWNLPPAPSNQASHPKPGLELPRGRPFR</sequence>
<protein>
    <submittedName>
        <fullName evidence="2">Uncharacterized protein</fullName>
    </submittedName>
</protein>